<feature type="compositionally biased region" description="Low complexity" evidence="1">
    <location>
        <begin position="48"/>
        <end position="68"/>
    </location>
</feature>
<feature type="compositionally biased region" description="Polar residues" evidence="1">
    <location>
        <begin position="112"/>
        <end position="128"/>
    </location>
</feature>
<feature type="compositionally biased region" description="Low complexity" evidence="1">
    <location>
        <begin position="129"/>
        <end position="146"/>
    </location>
</feature>
<dbReference type="Proteomes" id="UP001233999">
    <property type="component" value="Unassembled WGS sequence"/>
</dbReference>
<protein>
    <submittedName>
        <fullName evidence="2">Uncharacterized protein</fullName>
    </submittedName>
</protein>
<reference evidence="2" key="1">
    <citation type="journal article" date="2023" name="IScience">
        <title>Live-bearing cockroach genome reveals convergent evolutionary mechanisms linked to viviparity in insects and beyond.</title>
        <authorList>
            <person name="Fouks B."/>
            <person name="Harrison M.C."/>
            <person name="Mikhailova A.A."/>
            <person name="Marchal E."/>
            <person name="English S."/>
            <person name="Carruthers M."/>
            <person name="Jennings E.C."/>
            <person name="Chiamaka E.L."/>
            <person name="Frigard R.A."/>
            <person name="Pippel M."/>
            <person name="Attardo G.M."/>
            <person name="Benoit J.B."/>
            <person name="Bornberg-Bauer E."/>
            <person name="Tobe S.S."/>
        </authorList>
    </citation>
    <scope>NUCLEOTIDE SEQUENCE</scope>
    <source>
        <strain evidence="2">Stay&amp;Tobe</strain>
    </source>
</reference>
<name>A0AAD7ZKI5_DIPPU</name>
<dbReference type="AlphaFoldDB" id="A0AAD7ZKI5"/>
<evidence type="ECO:0000313" key="2">
    <source>
        <dbReference type="EMBL" id="KAJ9582081.1"/>
    </source>
</evidence>
<comment type="caution">
    <text evidence="2">The sequence shown here is derived from an EMBL/GenBank/DDBJ whole genome shotgun (WGS) entry which is preliminary data.</text>
</comment>
<evidence type="ECO:0000256" key="1">
    <source>
        <dbReference type="SAM" id="MobiDB-lite"/>
    </source>
</evidence>
<feature type="region of interest" description="Disordered" evidence="1">
    <location>
        <begin position="1"/>
        <end position="206"/>
    </location>
</feature>
<keyword evidence="3" id="KW-1185">Reference proteome</keyword>
<feature type="non-terminal residue" evidence="2">
    <location>
        <position position="1"/>
    </location>
</feature>
<organism evidence="2 3">
    <name type="scientific">Diploptera punctata</name>
    <name type="common">Pacific beetle cockroach</name>
    <dbReference type="NCBI Taxonomy" id="6984"/>
    <lineage>
        <taxon>Eukaryota</taxon>
        <taxon>Metazoa</taxon>
        <taxon>Ecdysozoa</taxon>
        <taxon>Arthropoda</taxon>
        <taxon>Hexapoda</taxon>
        <taxon>Insecta</taxon>
        <taxon>Pterygota</taxon>
        <taxon>Neoptera</taxon>
        <taxon>Polyneoptera</taxon>
        <taxon>Dictyoptera</taxon>
        <taxon>Blattodea</taxon>
        <taxon>Blaberoidea</taxon>
        <taxon>Blaberidae</taxon>
        <taxon>Diplopterinae</taxon>
        <taxon>Diploptera</taxon>
    </lineage>
</organism>
<dbReference type="EMBL" id="JASPKZ010007830">
    <property type="protein sequence ID" value="KAJ9582081.1"/>
    <property type="molecule type" value="Genomic_DNA"/>
</dbReference>
<feature type="non-terminal residue" evidence="2">
    <location>
        <position position="206"/>
    </location>
</feature>
<accession>A0AAD7ZKI5</accession>
<sequence>ELGSQPLPVISVTEDVDGNMASNQEGGRPRAGTWSISHTRHLNVGHGSSSPSPSSTANTTSSSSSSSSRQRRKSGDDILHQQQASSPSRKPATILDAFRPRSKSDASRTKKPSSTGSTIISQMKSAMQHSLNMSSSPSSKSTNSDTSSHHNHIDSSSGQTGRPRAGSESSSRGAVSKVMDMFRHRSHSAVSAEDKRKAKSIHAVII</sequence>
<feature type="compositionally biased region" description="Basic and acidic residues" evidence="1">
    <location>
        <begin position="98"/>
        <end position="108"/>
    </location>
</feature>
<proteinExistence type="predicted"/>
<evidence type="ECO:0000313" key="3">
    <source>
        <dbReference type="Proteomes" id="UP001233999"/>
    </source>
</evidence>
<gene>
    <name evidence="2" type="ORF">L9F63_003583</name>
</gene>
<reference evidence="2" key="2">
    <citation type="submission" date="2023-05" db="EMBL/GenBank/DDBJ databases">
        <authorList>
            <person name="Fouks B."/>
        </authorList>
    </citation>
    <scope>NUCLEOTIDE SEQUENCE</scope>
    <source>
        <strain evidence="2">Stay&amp;Tobe</strain>
        <tissue evidence="2">Testes</tissue>
    </source>
</reference>